<protein>
    <submittedName>
        <fullName evidence="4">Respiratory-chain NADH dehydrogenase, 49 Kd subunit</fullName>
    </submittedName>
</protein>
<dbReference type="Proteomes" id="UP000006001">
    <property type="component" value="Unassembled WGS sequence"/>
</dbReference>
<dbReference type="EMBL" id="ACUX02000004">
    <property type="protein sequence ID" value="EEZ62091.1"/>
    <property type="molecule type" value="Genomic_DNA"/>
</dbReference>
<keyword evidence="2" id="KW-0408">Iron</keyword>
<evidence type="ECO:0000259" key="3">
    <source>
        <dbReference type="Pfam" id="PF00346"/>
    </source>
</evidence>
<organism evidence="4 5">
    <name type="scientific">Slackia exigua (strain ATCC 700122 / DSM 15923 / CIP 105133 / JCM 11022 / KCTC 5966 / S-7)</name>
    <dbReference type="NCBI Taxonomy" id="649764"/>
    <lineage>
        <taxon>Bacteria</taxon>
        <taxon>Bacillati</taxon>
        <taxon>Actinomycetota</taxon>
        <taxon>Coriobacteriia</taxon>
        <taxon>Eggerthellales</taxon>
        <taxon>Eggerthellaceae</taxon>
        <taxon>Slackia</taxon>
    </lineage>
</organism>
<dbReference type="InterPro" id="IPR001501">
    <property type="entry name" value="Ni-dep_hyd_lsu"/>
</dbReference>
<dbReference type="GO" id="GO:0016151">
    <property type="term" value="F:nickel cation binding"/>
    <property type="evidence" value="ECO:0007669"/>
    <property type="project" value="InterPro"/>
</dbReference>
<feature type="domain" description="NADH-quinone oxidoreductase subunit D" evidence="3">
    <location>
        <begin position="294"/>
        <end position="362"/>
    </location>
</feature>
<reference evidence="4" key="1">
    <citation type="submission" date="2009-10" db="EMBL/GenBank/DDBJ databases">
        <authorList>
            <person name="Weinstock G."/>
            <person name="Sodergren E."/>
            <person name="Clifton S."/>
            <person name="Fulton L."/>
            <person name="Fulton B."/>
            <person name="Courtney L."/>
            <person name="Fronick C."/>
            <person name="Harrison M."/>
            <person name="Strong C."/>
            <person name="Farmer C."/>
            <person name="Delahaunty K."/>
            <person name="Markovic C."/>
            <person name="Hall O."/>
            <person name="Minx P."/>
            <person name="Tomlinson C."/>
            <person name="Mitreva M."/>
            <person name="Nelson J."/>
            <person name="Hou S."/>
            <person name="Wollam A."/>
            <person name="Pepin K.H."/>
            <person name="Johnson M."/>
            <person name="Bhonagiri V."/>
            <person name="Nash W.E."/>
            <person name="Warren W."/>
            <person name="Chinwalla A."/>
            <person name="Mardis E.R."/>
            <person name="Wilson R.K."/>
        </authorList>
    </citation>
    <scope>NUCLEOTIDE SEQUENCE [LARGE SCALE GENOMIC DNA]</scope>
    <source>
        <strain evidence="4">ATCC 700122</strain>
    </source>
</reference>
<dbReference type="RefSeq" id="WP_006361427.1">
    <property type="nucleotide sequence ID" value="NZ_GG700630.1"/>
</dbReference>
<dbReference type="STRING" id="649764.HMPREF0762_00183"/>
<dbReference type="eggNOG" id="COG3261">
    <property type="taxonomic scope" value="Bacteria"/>
</dbReference>
<feature type="binding site" evidence="2">
    <location>
        <position position="323"/>
    </location>
    <ligand>
        <name>Mg(2+)</name>
        <dbReference type="ChEBI" id="CHEBI:18420"/>
    </ligand>
</feature>
<feature type="binding site" evidence="2">
    <location>
        <position position="68"/>
    </location>
    <ligand>
        <name>Ni(2+)</name>
        <dbReference type="ChEBI" id="CHEBI:49786"/>
    </ligand>
</feature>
<accession>D0WEF3</accession>
<dbReference type="SUPFAM" id="SSF56762">
    <property type="entry name" value="HydB/Nqo4-like"/>
    <property type="match status" value="1"/>
</dbReference>
<dbReference type="InterPro" id="IPR052197">
    <property type="entry name" value="ComplexI_49kDa-like"/>
</dbReference>
<dbReference type="PROSITE" id="PS00507">
    <property type="entry name" value="NI_HGENASE_L_1"/>
    <property type="match status" value="1"/>
</dbReference>
<gene>
    <name evidence="4" type="ORF">HMPREF0762_00183</name>
</gene>
<dbReference type="Gene3D" id="1.10.645.10">
    <property type="entry name" value="Cytochrome-c3 Hydrogenase, chain B"/>
    <property type="match status" value="1"/>
</dbReference>
<sequence length="362" mass="40183">MGKATVIPFGPQHPVLPEPLHLDLVVEDEHVIEAIPQIGFIHRGLEKLVDSHDIHKFVYVAERICGICSFGHSLGYVETVEKAMGLEIPKRAEYLRVIMHELSRMHSHLLWMGLAADAFGFESLFMHTWRLRERVLDIFQETTGGRVILSYVNVGGVNSDIDGTVLSTIITRLEGIKDEYREVLNTFLKDSSVKSRLVGIGHLSRDDAAATSMVGPFGRASNIAYDARMLGSGAYGDLEDFQPILDDQGDCYARVKVRGLEVLQSIDIIEELIAKIPHDGIGERTKLRPADGVEAVNLLEQPRGECFYYARGNGSKNLDRMRMRTPTTQNLAGMVKALEGSDLADVPNIILTIDPCISCSER</sequence>
<name>D0WEF3_SLAES</name>
<comment type="caution">
    <text evidence="4">The sequence shown here is derived from an EMBL/GenBank/DDBJ whole genome shotgun (WGS) entry which is preliminary data.</text>
</comment>
<evidence type="ECO:0000256" key="2">
    <source>
        <dbReference type="PIRSR" id="PIRSR601501-1"/>
    </source>
</evidence>
<feature type="binding site" evidence="2">
    <location>
        <position position="68"/>
    </location>
    <ligand>
        <name>Fe cation</name>
        <dbReference type="ChEBI" id="CHEBI:24875"/>
    </ligand>
</feature>
<evidence type="ECO:0000256" key="1">
    <source>
        <dbReference type="ARBA" id="ARBA00023002"/>
    </source>
</evidence>
<dbReference type="InterPro" id="IPR018194">
    <property type="entry name" value="Ni-dep_hyd_lsu_Ni_BS"/>
</dbReference>
<dbReference type="GeneID" id="85006853"/>
<evidence type="ECO:0000313" key="5">
    <source>
        <dbReference type="Proteomes" id="UP000006001"/>
    </source>
</evidence>
<feature type="binding site" evidence="2">
    <location>
        <position position="65"/>
    </location>
    <ligand>
        <name>Ni(2+)</name>
        <dbReference type="ChEBI" id="CHEBI:49786"/>
    </ligand>
</feature>
<feature type="binding site" evidence="2">
    <location>
        <position position="356"/>
    </location>
    <ligand>
        <name>Ni(2+)</name>
        <dbReference type="ChEBI" id="CHEBI:49786"/>
    </ligand>
</feature>
<dbReference type="GO" id="GO:0016651">
    <property type="term" value="F:oxidoreductase activity, acting on NAD(P)H"/>
    <property type="evidence" value="ECO:0007669"/>
    <property type="project" value="InterPro"/>
</dbReference>
<dbReference type="OrthoDB" id="9801496at2"/>
<keyword evidence="2" id="KW-0533">Nickel</keyword>
<comment type="cofactor">
    <cofactor evidence="2">
        <name>Fe cation</name>
        <dbReference type="ChEBI" id="CHEBI:24875"/>
    </cofactor>
</comment>
<comment type="cofactor">
    <cofactor evidence="2">
        <name>Ni(2+)</name>
        <dbReference type="ChEBI" id="CHEBI:49786"/>
    </cofactor>
</comment>
<keyword evidence="2" id="KW-0479">Metal-binding</keyword>
<evidence type="ECO:0000313" key="4">
    <source>
        <dbReference type="EMBL" id="EEZ62091.1"/>
    </source>
</evidence>
<dbReference type="PANTHER" id="PTHR43485">
    <property type="entry name" value="HYDROGENASE-4 COMPONENT G"/>
    <property type="match status" value="1"/>
</dbReference>
<dbReference type="Pfam" id="PF00374">
    <property type="entry name" value="NiFeSe_Hases"/>
    <property type="match status" value="1"/>
</dbReference>
<dbReference type="InterPro" id="IPR001135">
    <property type="entry name" value="NADH_Q_OxRdtase_suD"/>
</dbReference>
<feature type="binding site" evidence="2">
    <location>
        <position position="46"/>
    </location>
    <ligand>
        <name>Mg(2+)</name>
        <dbReference type="ChEBI" id="CHEBI:18420"/>
    </ligand>
</feature>
<dbReference type="GO" id="GO:0051287">
    <property type="term" value="F:NAD binding"/>
    <property type="evidence" value="ECO:0007669"/>
    <property type="project" value="InterPro"/>
</dbReference>
<feature type="domain" description="NADH-quinone oxidoreductase subunit D" evidence="3">
    <location>
        <begin position="120"/>
        <end position="281"/>
    </location>
</feature>
<dbReference type="AlphaFoldDB" id="D0WEF3"/>
<proteinExistence type="predicted"/>
<dbReference type="PANTHER" id="PTHR43485:SF1">
    <property type="entry name" value="FORMATE HYDROGENLYASE SUBUNIT 5-RELATED"/>
    <property type="match status" value="1"/>
</dbReference>
<keyword evidence="5" id="KW-1185">Reference proteome</keyword>
<feature type="binding site" evidence="2">
    <location>
        <position position="359"/>
    </location>
    <ligand>
        <name>Fe cation</name>
        <dbReference type="ChEBI" id="CHEBI:24875"/>
    </ligand>
</feature>
<keyword evidence="1" id="KW-0560">Oxidoreductase</keyword>
<dbReference type="HOGENOM" id="CLU_015134_1_2_11"/>
<dbReference type="Pfam" id="PF00346">
    <property type="entry name" value="Complex1_49kDa"/>
    <property type="match status" value="2"/>
</dbReference>
<dbReference type="GO" id="GO:0008901">
    <property type="term" value="F:ferredoxin hydrogenase activity"/>
    <property type="evidence" value="ECO:0007669"/>
    <property type="project" value="InterPro"/>
</dbReference>
<keyword evidence="2" id="KW-0460">Magnesium</keyword>
<dbReference type="InterPro" id="IPR029014">
    <property type="entry name" value="NiFe-Hase_large"/>
</dbReference>
<dbReference type="GO" id="GO:0048038">
    <property type="term" value="F:quinone binding"/>
    <property type="evidence" value="ECO:0007669"/>
    <property type="project" value="InterPro"/>
</dbReference>